<evidence type="ECO:0000313" key="2">
    <source>
        <dbReference type="EMBL" id="USH04548.1"/>
    </source>
</evidence>
<feature type="region of interest" description="Disordered" evidence="1">
    <location>
        <begin position="12"/>
        <end position="60"/>
    </location>
</feature>
<evidence type="ECO:0000313" key="3">
    <source>
        <dbReference type="Proteomes" id="UP001056255"/>
    </source>
</evidence>
<keyword evidence="3" id="KW-1185">Reference proteome</keyword>
<name>A0ABY4WZX2_9GAMM</name>
<feature type="compositionally biased region" description="Basic and acidic residues" evidence="1">
    <location>
        <begin position="31"/>
        <end position="49"/>
    </location>
</feature>
<proteinExistence type="predicted"/>
<evidence type="ECO:0000256" key="1">
    <source>
        <dbReference type="SAM" id="MobiDB-lite"/>
    </source>
</evidence>
<accession>A0ABY4WZX2</accession>
<sequence>MGKTPGVIEALSVISAPSQRRTDAHQNAGEVAKDKKKQNGDKKEGHGLLEPEAGDNMNFW</sequence>
<protein>
    <submittedName>
        <fullName evidence="2">Uncharacterized protein</fullName>
    </submittedName>
</protein>
<dbReference type="Proteomes" id="UP001056255">
    <property type="component" value="Chromosome II"/>
</dbReference>
<reference evidence="2" key="1">
    <citation type="submission" date="2021-08" db="EMBL/GenBank/DDBJ databases">
        <authorList>
            <person name="Sakaguchi M."/>
            <person name="Kikuchi T."/>
            <person name="Urbanczyk H."/>
        </authorList>
    </citation>
    <scope>NUCLEOTIDE SEQUENCE</scope>
    <source>
        <strain evidence="2">020920N</strain>
    </source>
</reference>
<organism evidence="2 3">
    <name type="scientific">Grimontia kaedaensis</name>
    <dbReference type="NCBI Taxonomy" id="2872157"/>
    <lineage>
        <taxon>Bacteria</taxon>
        <taxon>Pseudomonadati</taxon>
        <taxon>Pseudomonadota</taxon>
        <taxon>Gammaproteobacteria</taxon>
        <taxon>Vibrionales</taxon>
        <taxon>Vibrionaceae</taxon>
        <taxon>Grimontia</taxon>
    </lineage>
</organism>
<dbReference type="RefSeq" id="WP_251880402.1">
    <property type="nucleotide sequence ID" value="NZ_CP082276.1"/>
</dbReference>
<gene>
    <name evidence="2" type="ORF">K6Q96_22760</name>
</gene>
<dbReference type="EMBL" id="CP082276">
    <property type="protein sequence ID" value="USH04548.1"/>
    <property type="molecule type" value="Genomic_DNA"/>
</dbReference>